<comment type="caution">
    <text evidence="2">The sequence shown here is derived from an EMBL/GenBank/DDBJ whole genome shotgun (WGS) entry which is preliminary data.</text>
</comment>
<gene>
    <name evidence="2" type="primary">GGCX-L3</name>
    <name evidence="2" type="ORF">Hamer_G030406</name>
</gene>
<feature type="domain" description="Vitamin K-dependent gamma-carboxylase lumenal" evidence="1">
    <location>
        <begin position="1"/>
        <end position="106"/>
    </location>
</feature>
<keyword evidence="3" id="KW-1185">Reference proteome</keyword>
<evidence type="ECO:0000313" key="3">
    <source>
        <dbReference type="Proteomes" id="UP000747542"/>
    </source>
</evidence>
<proteinExistence type="predicted"/>
<evidence type="ECO:0000259" key="1">
    <source>
        <dbReference type="Pfam" id="PF22777"/>
    </source>
</evidence>
<dbReference type="EMBL" id="JAHLQT010043549">
    <property type="protein sequence ID" value="KAG7154897.1"/>
    <property type="molecule type" value="Genomic_DNA"/>
</dbReference>
<dbReference type="InterPro" id="IPR007782">
    <property type="entry name" value="VKG_COase"/>
</dbReference>
<dbReference type="AlphaFoldDB" id="A0A8J5MKT7"/>
<accession>A0A8J5MKT7</accession>
<dbReference type="PANTHER" id="PTHR12639">
    <property type="entry name" value="VITAMIN K-DEPENDENT GAMMA-CARBOXYLASE"/>
    <property type="match status" value="1"/>
</dbReference>
<name>A0A8J5MKT7_HOMAM</name>
<dbReference type="PANTHER" id="PTHR12639:SF6">
    <property type="entry name" value="VITAMIN K-DEPENDENT GAMMA-CARBOXYLASE"/>
    <property type="match status" value="1"/>
</dbReference>
<sequence>MMVHSWDTLHVKVTVVRSGTGEKLYLDPNVGAVIGRVWVRNTRWTGHVDLAVQYGECVKQRLKSKGLNISALYLDVWKSLNGRFQQRVFQPNVNILEAPWSPWKQTISTNMSAEGALTNQRLRRDISSQSGVRRVVSSNLRQQKEGSASPSTPREICIACVLLGGTEGGIQSEAKG</sequence>
<organism evidence="2 3">
    <name type="scientific">Homarus americanus</name>
    <name type="common">American lobster</name>
    <dbReference type="NCBI Taxonomy" id="6706"/>
    <lineage>
        <taxon>Eukaryota</taxon>
        <taxon>Metazoa</taxon>
        <taxon>Ecdysozoa</taxon>
        <taxon>Arthropoda</taxon>
        <taxon>Crustacea</taxon>
        <taxon>Multicrustacea</taxon>
        <taxon>Malacostraca</taxon>
        <taxon>Eumalacostraca</taxon>
        <taxon>Eucarida</taxon>
        <taxon>Decapoda</taxon>
        <taxon>Pleocyemata</taxon>
        <taxon>Astacidea</taxon>
        <taxon>Nephropoidea</taxon>
        <taxon>Nephropidae</taxon>
        <taxon>Homarus</taxon>
    </lineage>
</organism>
<dbReference type="InterPro" id="IPR053935">
    <property type="entry name" value="VKGC_lumenal_dom"/>
</dbReference>
<evidence type="ECO:0000313" key="2">
    <source>
        <dbReference type="EMBL" id="KAG7154897.1"/>
    </source>
</evidence>
<dbReference type="GO" id="GO:0019842">
    <property type="term" value="F:vitamin binding"/>
    <property type="evidence" value="ECO:0007669"/>
    <property type="project" value="TreeGrafter"/>
</dbReference>
<dbReference type="GO" id="GO:0008488">
    <property type="term" value="F:gamma-glutamyl carboxylase activity"/>
    <property type="evidence" value="ECO:0007669"/>
    <property type="project" value="InterPro"/>
</dbReference>
<reference evidence="2" key="1">
    <citation type="journal article" date="2021" name="Sci. Adv.">
        <title>The American lobster genome reveals insights on longevity, neural, and immune adaptations.</title>
        <authorList>
            <person name="Polinski J.M."/>
            <person name="Zimin A.V."/>
            <person name="Clark K.F."/>
            <person name="Kohn A.B."/>
            <person name="Sadowski N."/>
            <person name="Timp W."/>
            <person name="Ptitsyn A."/>
            <person name="Khanna P."/>
            <person name="Romanova D.Y."/>
            <person name="Williams P."/>
            <person name="Greenwood S.J."/>
            <person name="Moroz L.L."/>
            <person name="Walt D.R."/>
            <person name="Bodnar A.G."/>
        </authorList>
    </citation>
    <scope>NUCLEOTIDE SEQUENCE</scope>
    <source>
        <strain evidence="2">GMGI-L3</strain>
    </source>
</reference>
<dbReference type="Pfam" id="PF22777">
    <property type="entry name" value="VKGC_lumenal_dom"/>
    <property type="match status" value="1"/>
</dbReference>
<protein>
    <submittedName>
        <fullName evidence="2">Vitamin K-dependent gamma-carboxylase-like 3</fullName>
    </submittedName>
</protein>
<dbReference type="Proteomes" id="UP000747542">
    <property type="component" value="Unassembled WGS sequence"/>
</dbReference>